<dbReference type="Proteomes" id="UP000830055">
    <property type="component" value="Chromosome"/>
</dbReference>
<dbReference type="CDD" id="cd00609">
    <property type="entry name" value="AAT_like"/>
    <property type="match status" value="1"/>
</dbReference>
<evidence type="ECO:0000256" key="8">
    <source>
        <dbReference type="ARBA" id="ARBA00047481"/>
    </source>
</evidence>
<dbReference type="InterPro" id="IPR005861">
    <property type="entry name" value="HisP_aminotrans"/>
</dbReference>
<proteinExistence type="inferred from homology"/>
<dbReference type="HAMAP" id="MF_01023">
    <property type="entry name" value="HisC_aminotrans_2"/>
    <property type="match status" value="1"/>
</dbReference>
<sequence>MNRGTQTPGRPDLDRLVPEYVKAFQPYTPSKPDDVLCRMIGCSRLYRLNNNENPLGPPAAARAVIGSYPPPRAAIYPSGDAYHLRCRLAERFGLHPDQFLVGNGANEAIAFVIKAFCQEGDNIVTADRTFAVYEWVAAFSGFTAHLVPLKDFAFDDEAMLARIDERTKILFVCNPNNPTGSYWTEQQLRRFLDRVAGRQIVVVDEAYGEFVEQSDFPDGMRLLGDYPNLVIFRTFSKMYGLAGLRIGYLAGDRAVVDVIRRTCVVYSVNGLAQEAAVAALSDEEHITATRELIRAAKASLLPVLDQLGLTYVNGEGNFLMVRLPFNDALAYRRLLSHGVMIRSMAGFRFPNWIRISLALPEAMQALAEALAAVINHES</sequence>
<organism evidence="11 12">
    <name type="scientific">Desulfofustis limnaeus</name>
    <dbReference type="NCBI Taxonomy" id="2740163"/>
    <lineage>
        <taxon>Bacteria</taxon>
        <taxon>Pseudomonadati</taxon>
        <taxon>Thermodesulfobacteriota</taxon>
        <taxon>Desulfobulbia</taxon>
        <taxon>Desulfobulbales</taxon>
        <taxon>Desulfocapsaceae</taxon>
        <taxon>Desulfofustis</taxon>
    </lineage>
</organism>
<comment type="pathway">
    <text evidence="2 9">Amino-acid biosynthesis; L-histidine biosynthesis; L-histidine from 5-phospho-alpha-D-ribose 1-diphosphate: step 7/9.</text>
</comment>
<evidence type="ECO:0000256" key="1">
    <source>
        <dbReference type="ARBA" id="ARBA00001933"/>
    </source>
</evidence>
<dbReference type="SUPFAM" id="SSF53383">
    <property type="entry name" value="PLP-dependent transferases"/>
    <property type="match status" value="1"/>
</dbReference>
<comment type="cofactor">
    <cofactor evidence="1 9">
        <name>pyridoxal 5'-phosphate</name>
        <dbReference type="ChEBI" id="CHEBI:597326"/>
    </cofactor>
</comment>
<evidence type="ECO:0000313" key="11">
    <source>
        <dbReference type="EMBL" id="BDD88207.1"/>
    </source>
</evidence>
<keyword evidence="9" id="KW-0368">Histidine biosynthesis</keyword>
<evidence type="ECO:0000313" key="12">
    <source>
        <dbReference type="Proteomes" id="UP000830055"/>
    </source>
</evidence>
<dbReference type="Pfam" id="PF00155">
    <property type="entry name" value="Aminotran_1_2"/>
    <property type="match status" value="1"/>
</dbReference>
<dbReference type="NCBIfam" id="TIGR01141">
    <property type="entry name" value="hisC"/>
    <property type="match status" value="1"/>
</dbReference>
<name>A0ABM7WB51_9BACT</name>
<evidence type="ECO:0000256" key="9">
    <source>
        <dbReference type="HAMAP-Rule" id="MF_01023"/>
    </source>
</evidence>
<dbReference type="PANTHER" id="PTHR43643:SF3">
    <property type="entry name" value="HISTIDINOL-PHOSPHATE AMINOTRANSFERASE"/>
    <property type="match status" value="1"/>
</dbReference>
<keyword evidence="5 9" id="KW-0032">Aminotransferase</keyword>
<gene>
    <name evidence="11" type="primary">hisC2</name>
    <name evidence="9" type="synonym">hisC</name>
    <name evidence="11" type="ORF">DPPLL_25720</name>
</gene>
<evidence type="ECO:0000256" key="5">
    <source>
        <dbReference type="ARBA" id="ARBA00022576"/>
    </source>
</evidence>
<dbReference type="InterPro" id="IPR004839">
    <property type="entry name" value="Aminotransferase_I/II_large"/>
</dbReference>
<comment type="catalytic activity">
    <reaction evidence="8 9">
        <text>L-histidinol phosphate + 2-oxoglutarate = 3-(imidazol-4-yl)-2-oxopropyl phosphate + L-glutamate</text>
        <dbReference type="Rhea" id="RHEA:23744"/>
        <dbReference type="ChEBI" id="CHEBI:16810"/>
        <dbReference type="ChEBI" id="CHEBI:29985"/>
        <dbReference type="ChEBI" id="CHEBI:57766"/>
        <dbReference type="ChEBI" id="CHEBI:57980"/>
        <dbReference type="EC" id="2.6.1.9"/>
    </reaction>
</comment>
<keyword evidence="7 9" id="KW-0663">Pyridoxal phosphate</keyword>
<keyword evidence="9" id="KW-0028">Amino-acid biosynthesis</keyword>
<evidence type="ECO:0000256" key="6">
    <source>
        <dbReference type="ARBA" id="ARBA00022679"/>
    </source>
</evidence>
<reference evidence="11 12" key="1">
    <citation type="submission" date="2022-01" db="EMBL/GenBank/DDBJ databases">
        <title>Desulfofustis limnae sp. nov., a novel mesophilic sulfate-reducing bacterium isolated from marsh soil.</title>
        <authorList>
            <person name="Watanabe M."/>
            <person name="Takahashi A."/>
            <person name="Kojima H."/>
            <person name="Fukui M."/>
        </authorList>
    </citation>
    <scope>NUCLEOTIDE SEQUENCE [LARGE SCALE GENOMIC DNA]</scope>
    <source>
        <strain evidence="11 12">PPLL</strain>
    </source>
</reference>
<dbReference type="InterPro" id="IPR015421">
    <property type="entry name" value="PyrdxlP-dep_Trfase_major"/>
</dbReference>
<dbReference type="InterPro" id="IPR015424">
    <property type="entry name" value="PyrdxlP-dep_Trfase"/>
</dbReference>
<evidence type="ECO:0000256" key="7">
    <source>
        <dbReference type="ARBA" id="ARBA00022898"/>
    </source>
</evidence>
<dbReference type="GO" id="GO:0008483">
    <property type="term" value="F:transaminase activity"/>
    <property type="evidence" value="ECO:0007669"/>
    <property type="project" value="UniProtKB-KW"/>
</dbReference>
<feature type="domain" description="Aminotransferase class I/classII large" evidence="10">
    <location>
        <begin position="47"/>
        <end position="369"/>
    </location>
</feature>
<feature type="modified residue" description="N6-(pyridoxal phosphate)lysine" evidence="9">
    <location>
        <position position="237"/>
    </location>
</feature>
<keyword evidence="6 9" id="KW-0808">Transferase</keyword>
<evidence type="ECO:0000256" key="4">
    <source>
        <dbReference type="ARBA" id="ARBA00011738"/>
    </source>
</evidence>
<dbReference type="PANTHER" id="PTHR43643">
    <property type="entry name" value="HISTIDINOL-PHOSPHATE AMINOTRANSFERASE 2"/>
    <property type="match status" value="1"/>
</dbReference>
<protein>
    <recommendedName>
        <fullName evidence="9">Histidinol-phosphate aminotransferase</fullName>
        <ecNumber evidence="9">2.6.1.9</ecNumber>
    </recommendedName>
    <alternativeName>
        <fullName evidence="9">Imidazole acetol-phosphate transaminase</fullName>
    </alternativeName>
</protein>
<comment type="similarity">
    <text evidence="3 9">Belongs to the class-II pyridoxal-phosphate-dependent aminotransferase family. Histidinol-phosphate aminotransferase subfamily.</text>
</comment>
<dbReference type="RefSeq" id="WP_284151592.1">
    <property type="nucleotide sequence ID" value="NZ_AP025516.1"/>
</dbReference>
<dbReference type="Gene3D" id="3.90.1150.10">
    <property type="entry name" value="Aspartate Aminotransferase, domain 1"/>
    <property type="match status" value="1"/>
</dbReference>
<dbReference type="Gene3D" id="3.40.640.10">
    <property type="entry name" value="Type I PLP-dependent aspartate aminotransferase-like (Major domain)"/>
    <property type="match status" value="1"/>
</dbReference>
<dbReference type="EC" id="2.6.1.9" evidence="9"/>
<evidence type="ECO:0000259" key="10">
    <source>
        <dbReference type="Pfam" id="PF00155"/>
    </source>
</evidence>
<dbReference type="InterPro" id="IPR015422">
    <property type="entry name" value="PyrdxlP-dep_Trfase_small"/>
</dbReference>
<keyword evidence="12" id="KW-1185">Reference proteome</keyword>
<accession>A0ABM7WB51</accession>
<evidence type="ECO:0000256" key="3">
    <source>
        <dbReference type="ARBA" id="ARBA00007970"/>
    </source>
</evidence>
<comment type="subunit">
    <text evidence="4 9">Homodimer.</text>
</comment>
<evidence type="ECO:0000256" key="2">
    <source>
        <dbReference type="ARBA" id="ARBA00005011"/>
    </source>
</evidence>
<dbReference type="InterPro" id="IPR050106">
    <property type="entry name" value="HistidinolP_aminotransfase"/>
</dbReference>
<dbReference type="EMBL" id="AP025516">
    <property type="protein sequence ID" value="BDD88207.1"/>
    <property type="molecule type" value="Genomic_DNA"/>
</dbReference>